<evidence type="ECO:0000256" key="3">
    <source>
        <dbReference type="ARBA" id="ARBA00022989"/>
    </source>
</evidence>
<evidence type="ECO:0000313" key="7">
    <source>
        <dbReference type="EMBL" id="KAJ7097761.1"/>
    </source>
</evidence>
<evidence type="ECO:0000313" key="8">
    <source>
        <dbReference type="Proteomes" id="UP001222325"/>
    </source>
</evidence>
<sequence>MSPSPTPSRSRSRMSSSRHALGGSVSYAQSILPDGPVDEETVELLDELMHPHHEQDDTLVDDAVDHSERAQRSAERQQLPWWKRPSPWWLLLATPISTIAMSATMAPKIEVYTLLACSVHKPEIFKDTQLFSAHLPPSLRPHDDGPNTGASVRPSFDVALSNTSTMNAMTDQKPSPCASDPVVQAAVAKLTTAITTSMGVLGCLTTAWWGSFSDRYGRTRILGLTIAGLLINDFNFILVAQNFRRIPGGYWFLIVGPIIEGCLGGFVSASAASHAYMADTTTSSERSRIFSLFLGLVFFGLGFGPTIGSLLIRFTQNLLSVFYLAAGVHLSYAIMAWFLLPESLTKAQMHSAHLQHQESRRLRSEEEVTLLVRFQRLFDFLKPLTIFFPEPVNTAPKGRKCDWNLTLLAIAYAFTVSIMGSMMVKFQYLITTYEWNSELVGYFLTITGATRAICLAVFIPVAIKFAKGDFKRSRVPESEPLVSDGSHRHSASFDLALARGSIVLETIAYATMPFAPTGLSFTLLTMLASMGSGFTPALQSAALELYGQKVGGGANVESGKLFGALSVLQALCGQILGPAIYGLVYIKTLATFPQAIFMVSLTSVIISSICLSLVRLPTDVRTDVEEVSHIPDHGVRDATLVDVDLPGETDGALRGRKKVPPAVPEVTVSAPTP</sequence>
<dbReference type="SUPFAM" id="SSF103473">
    <property type="entry name" value="MFS general substrate transporter"/>
    <property type="match status" value="1"/>
</dbReference>
<proteinExistence type="predicted"/>
<evidence type="ECO:0000256" key="5">
    <source>
        <dbReference type="SAM" id="MobiDB-lite"/>
    </source>
</evidence>
<keyword evidence="3 6" id="KW-1133">Transmembrane helix</keyword>
<feature type="transmembrane region" description="Helical" evidence="6">
    <location>
        <begin position="221"/>
        <end position="243"/>
    </location>
</feature>
<feature type="compositionally biased region" description="Low complexity" evidence="5">
    <location>
        <begin position="7"/>
        <end position="18"/>
    </location>
</feature>
<evidence type="ECO:0000256" key="2">
    <source>
        <dbReference type="ARBA" id="ARBA00022692"/>
    </source>
</evidence>
<dbReference type="PANTHER" id="PTHR23507:SF1">
    <property type="entry name" value="FI18259P1-RELATED"/>
    <property type="match status" value="1"/>
</dbReference>
<keyword evidence="2 6" id="KW-0812">Transmembrane</keyword>
<dbReference type="PANTHER" id="PTHR23507">
    <property type="entry name" value="ZGC:174356"/>
    <property type="match status" value="1"/>
</dbReference>
<dbReference type="InterPro" id="IPR036259">
    <property type="entry name" value="MFS_trans_sf"/>
</dbReference>
<evidence type="ECO:0000256" key="1">
    <source>
        <dbReference type="ARBA" id="ARBA00004141"/>
    </source>
</evidence>
<evidence type="ECO:0000256" key="4">
    <source>
        <dbReference type="ARBA" id="ARBA00023136"/>
    </source>
</evidence>
<protein>
    <submittedName>
        <fullName evidence="7">Major facilitator superfamily domain-containing protein</fullName>
    </submittedName>
</protein>
<keyword evidence="8" id="KW-1185">Reference proteome</keyword>
<feature type="transmembrane region" description="Helical" evidence="6">
    <location>
        <begin position="592"/>
        <end position="614"/>
    </location>
</feature>
<dbReference type="GO" id="GO:0016020">
    <property type="term" value="C:membrane"/>
    <property type="evidence" value="ECO:0007669"/>
    <property type="project" value="UniProtKB-SubCell"/>
</dbReference>
<accession>A0AAD6UC42</accession>
<evidence type="ECO:0000256" key="6">
    <source>
        <dbReference type="SAM" id="Phobius"/>
    </source>
</evidence>
<keyword evidence="4 6" id="KW-0472">Membrane</keyword>
<dbReference type="GO" id="GO:0022857">
    <property type="term" value="F:transmembrane transporter activity"/>
    <property type="evidence" value="ECO:0007669"/>
    <property type="project" value="InterPro"/>
</dbReference>
<dbReference type="EMBL" id="JARJCN010000009">
    <property type="protein sequence ID" value="KAJ7097761.1"/>
    <property type="molecule type" value="Genomic_DNA"/>
</dbReference>
<dbReference type="Gene3D" id="1.20.1250.20">
    <property type="entry name" value="MFS general substrate transporter like domains"/>
    <property type="match status" value="1"/>
</dbReference>
<feature type="transmembrane region" description="Helical" evidence="6">
    <location>
        <begin position="190"/>
        <end position="209"/>
    </location>
</feature>
<feature type="transmembrane region" description="Helical" evidence="6">
    <location>
        <begin position="442"/>
        <end position="463"/>
    </location>
</feature>
<comment type="caution">
    <text evidence="7">The sequence shown here is derived from an EMBL/GenBank/DDBJ whole genome shotgun (WGS) entry which is preliminary data.</text>
</comment>
<dbReference type="Proteomes" id="UP001222325">
    <property type="component" value="Unassembled WGS sequence"/>
</dbReference>
<dbReference type="InterPro" id="IPR011701">
    <property type="entry name" value="MFS"/>
</dbReference>
<organism evidence="7 8">
    <name type="scientific">Mycena belliarum</name>
    <dbReference type="NCBI Taxonomy" id="1033014"/>
    <lineage>
        <taxon>Eukaryota</taxon>
        <taxon>Fungi</taxon>
        <taxon>Dikarya</taxon>
        <taxon>Basidiomycota</taxon>
        <taxon>Agaricomycotina</taxon>
        <taxon>Agaricomycetes</taxon>
        <taxon>Agaricomycetidae</taxon>
        <taxon>Agaricales</taxon>
        <taxon>Marasmiineae</taxon>
        <taxon>Mycenaceae</taxon>
        <taxon>Mycena</taxon>
    </lineage>
</organism>
<dbReference type="Pfam" id="PF07690">
    <property type="entry name" value="MFS_1"/>
    <property type="match status" value="1"/>
</dbReference>
<feature type="transmembrane region" description="Helical" evidence="6">
    <location>
        <begin position="289"/>
        <end position="312"/>
    </location>
</feature>
<gene>
    <name evidence="7" type="ORF">B0H15DRAFT_618481</name>
</gene>
<feature type="transmembrane region" description="Helical" evidence="6">
    <location>
        <begin position="318"/>
        <end position="340"/>
    </location>
</feature>
<reference evidence="7" key="1">
    <citation type="submission" date="2023-03" db="EMBL/GenBank/DDBJ databases">
        <title>Massive genome expansion in bonnet fungi (Mycena s.s.) driven by repeated elements and novel gene families across ecological guilds.</title>
        <authorList>
            <consortium name="Lawrence Berkeley National Laboratory"/>
            <person name="Harder C.B."/>
            <person name="Miyauchi S."/>
            <person name="Viragh M."/>
            <person name="Kuo A."/>
            <person name="Thoen E."/>
            <person name="Andreopoulos B."/>
            <person name="Lu D."/>
            <person name="Skrede I."/>
            <person name="Drula E."/>
            <person name="Henrissat B."/>
            <person name="Morin E."/>
            <person name="Kohler A."/>
            <person name="Barry K."/>
            <person name="LaButti K."/>
            <person name="Morin E."/>
            <person name="Salamov A."/>
            <person name="Lipzen A."/>
            <person name="Mereny Z."/>
            <person name="Hegedus B."/>
            <person name="Baldrian P."/>
            <person name="Stursova M."/>
            <person name="Weitz H."/>
            <person name="Taylor A."/>
            <person name="Grigoriev I.V."/>
            <person name="Nagy L.G."/>
            <person name="Martin F."/>
            <person name="Kauserud H."/>
        </authorList>
    </citation>
    <scope>NUCLEOTIDE SEQUENCE</scope>
    <source>
        <strain evidence="7">CBHHK173m</strain>
    </source>
</reference>
<comment type="subcellular location">
    <subcellularLocation>
        <location evidence="1">Membrane</location>
        <topology evidence="1">Multi-pass membrane protein</topology>
    </subcellularLocation>
</comment>
<name>A0AAD6UC42_9AGAR</name>
<dbReference type="AlphaFoldDB" id="A0AAD6UC42"/>
<feature type="transmembrane region" description="Helical" evidence="6">
    <location>
        <begin position="249"/>
        <end position="277"/>
    </location>
</feature>
<feature type="transmembrane region" description="Helical" evidence="6">
    <location>
        <begin position="405"/>
        <end position="430"/>
    </location>
</feature>
<feature type="region of interest" description="Disordered" evidence="5">
    <location>
        <begin position="1"/>
        <end position="21"/>
    </location>
</feature>